<dbReference type="PROSITE" id="PS51117">
    <property type="entry name" value="LAMININ_NTER"/>
    <property type="match status" value="1"/>
</dbReference>
<dbReference type="SMART" id="SM00181">
    <property type="entry name" value="EGF"/>
    <property type="match status" value="11"/>
</dbReference>
<dbReference type="FunFam" id="2.10.25.10:FF:000051">
    <property type="entry name" value="Laminin subunit alpha 4"/>
    <property type="match status" value="1"/>
</dbReference>
<evidence type="ECO:0000256" key="8">
    <source>
        <dbReference type="ARBA" id="ARBA00023180"/>
    </source>
</evidence>
<feature type="region of interest" description="Disordered" evidence="13">
    <location>
        <begin position="52"/>
        <end position="73"/>
    </location>
</feature>
<feature type="disulfide bond" evidence="11">
    <location>
        <begin position="1435"/>
        <end position="1444"/>
    </location>
</feature>
<dbReference type="GO" id="GO:0060541">
    <property type="term" value="P:respiratory system development"/>
    <property type="evidence" value="ECO:0007669"/>
    <property type="project" value="UniProtKB-ARBA"/>
</dbReference>
<evidence type="ECO:0000259" key="16">
    <source>
        <dbReference type="PROSITE" id="PS51115"/>
    </source>
</evidence>
<dbReference type="GO" id="GO:0031175">
    <property type="term" value="P:neuron projection development"/>
    <property type="evidence" value="ECO:0007669"/>
    <property type="project" value="UniProtKB-ARBA"/>
</dbReference>
<keyword evidence="4" id="KW-0732">Signal</keyword>
<dbReference type="Pfam" id="PF00055">
    <property type="entry name" value="Laminin_N"/>
    <property type="match status" value="1"/>
</dbReference>
<dbReference type="SMART" id="SM00281">
    <property type="entry name" value="LamB"/>
    <property type="match status" value="2"/>
</dbReference>
<dbReference type="FunFam" id="2.10.25.10:FF:000188">
    <property type="entry name" value="Laminin subunit gamma 2"/>
    <property type="match status" value="2"/>
</dbReference>
<feature type="disulfide bond" evidence="11">
    <location>
        <begin position="940"/>
        <end position="949"/>
    </location>
</feature>
<dbReference type="Gene3D" id="2.60.120.200">
    <property type="match status" value="4"/>
</dbReference>
<evidence type="ECO:0000313" key="18">
    <source>
        <dbReference type="Ensembl" id="ENSSFOP00015050503.1"/>
    </source>
</evidence>
<feature type="coiled-coil region" evidence="12">
    <location>
        <begin position="1581"/>
        <end position="1608"/>
    </location>
</feature>
<accession>A0A8C9T9J0</accession>
<feature type="domain" description="Laminin EGF-like" evidence="15">
    <location>
        <begin position="1465"/>
        <end position="1512"/>
    </location>
</feature>
<dbReference type="Pfam" id="PF00052">
    <property type="entry name" value="Laminin_B"/>
    <property type="match status" value="2"/>
</dbReference>
<feature type="domain" description="Laminin G" evidence="14">
    <location>
        <begin position="2294"/>
        <end position="2473"/>
    </location>
</feature>
<dbReference type="InterPro" id="IPR002049">
    <property type="entry name" value="LE_dom"/>
</dbReference>
<dbReference type="InterPro" id="IPR010307">
    <property type="entry name" value="Laminin_dom_II"/>
</dbReference>
<dbReference type="CDD" id="cd00055">
    <property type="entry name" value="EGF_Lam"/>
    <property type="match status" value="14"/>
</dbReference>
<dbReference type="Gene3D" id="2.170.300.10">
    <property type="entry name" value="Tie2 ligand-binding domain superfamily"/>
    <property type="match status" value="2"/>
</dbReference>
<dbReference type="FunFam" id="2.10.25.10:FF:000454">
    <property type="entry name" value="Laminin subunit alpha 1"/>
    <property type="match status" value="1"/>
</dbReference>
<feature type="disulfide bond" evidence="11">
    <location>
        <begin position="1059"/>
        <end position="1071"/>
    </location>
</feature>
<comment type="caution">
    <text evidence="11">Lacks conserved residue(s) required for the propagation of feature annotation.</text>
</comment>
<feature type="disulfide bond" evidence="11">
    <location>
        <begin position="985"/>
        <end position="994"/>
    </location>
</feature>
<dbReference type="PROSITE" id="PS50025">
    <property type="entry name" value="LAM_G_DOMAIN"/>
    <property type="match status" value="4"/>
</dbReference>
<feature type="disulfide bond" evidence="11">
    <location>
        <begin position="854"/>
        <end position="868"/>
    </location>
</feature>
<dbReference type="InterPro" id="IPR013320">
    <property type="entry name" value="ConA-like_dom_sf"/>
</dbReference>
<keyword evidence="19" id="KW-1185">Reference proteome</keyword>
<protein>
    <recommendedName>
        <fullName evidence="10">Laminin A chain</fullName>
    </recommendedName>
</protein>
<feature type="domain" description="Laminin G" evidence="14">
    <location>
        <begin position="2118"/>
        <end position="2289"/>
    </location>
</feature>
<feature type="disulfide bond" evidence="11">
    <location>
        <begin position="1088"/>
        <end position="1097"/>
    </location>
</feature>
<keyword evidence="8" id="KW-0325">Glycoprotein</keyword>
<evidence type="ECO:0000256" key="11">
    <source>
        <dbReference type="PROSITE-ProRule" id="PRU00460"/>
    </source>
</evidence>
<dbReference type="Gene3D" id="2.10.25.10">
    <property type="entry name" value="Laminin"/>
    <property type="match status" value="12"/>
</dbReference>
<feature type="domain" description="Laminin EGF-like" evidence="15">
    <location>
        <begin position="818"/>
        <end position="870"/>
    </location>
</feature>
<dbReference type="GO" id="GO:0030054">
    <property type="term" value="C:cell junction"/>
    <property type="evidence" value="ECO:0007669"/>
    <property type="project" value="UniProtKB-ARBA"/>
</dbReference>
<dbReference type="FunFam" id="2.10.25.10:FF:000189">
    <property type="entry name" value="Laminin subunit alpha 2"/>
    <property type="match status" value="1"/>
</dbReference>
<keyword evidence="3" id="KW-0272">Extracellular matrix</keyword>
<dbReference type="PANTHER" id="PTHR10574:SF409">
    <property type="entry name" value="LAMININ SUBUNIT ALPHA-1"/>
    <property type="match status" value="1"/>
</dbReference>
<dbReference type="FunFam" id="2.10.25.10:FF:000069">
    <property type="entry name" value="Laminin subunit alpha 1"/>
    <property type="match status" value="1"/>
</dbReference>
<organism evidence="18 19">
    <name type="scientific">Scleropages formosus</name>
    <name type="common">Asian bonytongue</name>
    <name type="synonym">Osteoglossum formosum</name>
    <dbReference type="NCBI Taxonomy" id="113540"/>
    <lineage>
        <taxon>Eukaryota</taxon>
        <taxon>Metazoa</taxon>
        <taxon>Chordata</taxon>
        <taxon>Craniata</taxon>
        <taxon>Vertebrata</taxon>
        <taxon>Euteleostomi</taxon>
        <taxon>Actinopterygii</taxon>
        <taxon>Neopterygii</taxon>
        <taxon>Teleostei</taxon>
        <taxon>Osteoglossocephala</taxon>
        <taxon>Osteoglossomorpha</taxon>
        <taxon>Osteoglossiformes</taxon>
        <taxon>Osteoglossidae</taxon>
        <taxon>Scleropages</taxon>
    </lineage>
</organism>
<feature type="disulfide bond" evidence="11">
    <location>
        <begin position="1013"/>
        <end position="1025"/>
    </location>
</feature>
<evidence type="ECO:0000256" key="13">
    <source>
        <dbReference type="SAM" id="MobiDB-lite"/>
    </source>
</evidence>
<dbReference type="PROSITE" id="PS50027">
    <property type="entry name" value="EGF_LAM_2"/>
    <property type="match status" value="13"/>
</dbReference>
<keyword evidence="7 11" id="KW-1015">Disulfide bond</keyword>
<feature type="domain" description="Laminin IV type A" evidence="16">
    <location>
        <begin position="503"/>
        <end position="678"/>
    </location>
</feature>
<keyword evidence="9 11" id="KW-0424">Laminin EGF-like domain</keyword>
<feature type="disulfide bond" evidence="11">
    <location>
        <begin position="1486"/>
        <end position="1495"/>
    </location>
</feature>
<dbReference type="Pfam" id="PF00053">
    <property type="entry name" value="EGF_laminin"/>
    <property type="match status" value="14"/>
</dbReference>
<dbReference type="PROSITE" id="PS51115">
    <property type="entry name" value="LAMININ_IVA"/>
    <property type="match status" value="2"/>
</dbReference>
<feature type="disulfide bond" evidence="11">
    <location>
        <begin position="788"/>
        <end position="797"/>
    </location>
</feature>
<comment type="subcellular location">
    <subcellularLocation>
        <location evidence="1">Secreted</location>
        <location evidence="1">Extracellular space</location>
        <location evidence="1">Extracellular matrix</location>
        <location evidence="1">Basement membrane</location>
    </subcellularLocation>
</comment>
<dbReference type="Ensembl" id="ENSSFOT00015066496.1">
    <property type="protein sequence ID" value="ENSSFOP00015050503.1"/>
    <property type="gene ID" value="ENSSFOG00015032690.1"/>
</dbReference>
<keyword evidence="12" id="KW-0175">Coiled coil</keyword>
<evidence type="ECO:0000259" key="17">
    <source>
        <dbReference type="PROSITE" id="PS51117"/>
    </source>
</evidence>
<feature type="domain" description="Laminin EGF-like" evidence="15">
    <location>
        <begin position="967"/>
        <end position="1012"/>
    </location>
</feature>
<evidence type="ECO:0000256" key="7">
    <source>
        <dbReference type="ARBA" id="ARBA00023157"/>
    </source>
</evidence>
<dbReference type="PROSITE" id="PS01248">
    <property type="entry name" value="EGF_LAM_1"/>
    <property type="match status" value="5"/>
</dbReference>
<dbReference type="FunFam" id="2.10.25.10:FF:000033">
    <property type="entry name" value="Laminin subunit alpha 2"/>
    <property type="match status" value="1"/>
</dbReference>
<evidence type="ECO:0000259" key="14">
    <source>
        <dbReference type="PROSITE" id="PS50025"/>
    </source>
</evidence>
<dbReference type="FunFam" id="2.170.300.10:FF:000026">
    <property type="entry name" value="laminin subunit alpha-2 isoform X2"/>
    <property type="match status" value="1"/>
</dbReference>
<dbReference type="Pfam" id="PF02210">
    <property type="entry name" value="Laminin_G_2"/>
    <property type="match status" value="1"/>
</dbReference>
<feature type="disulfide bond" evidence="11">
    <location>
        <begin position="1034"/>
        <end position="1043"/>
    </location>
</feature>
<keyword evidence="2" id="KW-0964">Secreted</keyword>
<dbReference type="GO" id="GO:0005576">
    <property type="term" value="C:extracellular region"/>
    <property type="evidence" value="ECO:0007669"/>
    <property type="project" value="UniProtKB-ARBA"/>
</dbReference>
<feature type="disulfide bond" evidence="11">
    <location>
        <begin position="1015"/>
        <end position="1032"/>
    </location>
</feature>
<evidence type="ECO:0000256" key="4">
    <source>
        <dbReference type="ARBA" id="ARBA00022729"/>
    </source>
</evidence>
<feature type="disulfide bond" evidence="11">
    <location>
        <begin position="871"/>
        <end position="883"/>
    </location>
</feature>
<feature type="domain" description="Laminin EGF-like" evidence="15">
    <location>
        <begin position="871"/>
        <end position="919"/>
    </location>
</feature>
<dbReference type="FunFam" id="2.10.25.10:FF:000090">
    <property type="entry name" value="laminin subunit alpha"/>
    <property type="match status" value="1"/>
</dbReference>
<dbReference type="GO" id="GO:0048732">
    <property type="term" value="P:gland development"/>
    <property type="evidence" value="ECO:0007669"/>
    <property type="project" value="UniProtKB-ARBA"/>
</dbReference>
<feature type="disulfide bond" evidence="11">
    <location>
        <begin position="1378"/>
        <end position="1387"/>
    </location>
</feature>
<dbReference type="SMART" id="SM00136">
    <property type="entry name" value="LamNT"/>
    <property type="match status" value="1"/>
</dbReference>
<feature type="domain" description="Laminin EGF-like" evidence="15">
    <location>
        <begin position="1359"/>
        <end position="1407"/>
    </location>
</feature>
<dbReference type="GO" id="GO:0002009">
    <property type="term" value="P:morphogenesis of an epithelium"/>
    <property type="evidence" value="ECO:0007669"/>
    <property type="project" value="UniProtKB-ARBA"/>
</dbReference>
<dbReference type="FunFam" id="2.60.120.260:FF:000017">
    <property type="entry name" value="Laminin subunit alpha 2"/>
    <property type="match status" value="1"/>
</dbReference>
<gene>
    <name evidence="18" type="primary">LAMA1</name>
    <name evidence="18" type="synonym">LOC108927611</name>
</gene>
<evidence type="ECO:0000256" key="12">
    <source>
        <dbReference type="SAM" id="Coils"/>
    </source>
</evidence>
<feature type="disulfide bond" evidence="11">
    <location>
        <begin position="920"/>
        <end position="932"/>
    </location>
</feature>
<evidence type="ECO:0000313" key="19">
    <source>
        <dbReference type="Proteomes" id="UP000694397"/>
    </source>
</evidence>
<feature type="disulfide bond" evidence="11">
    <location>
        <begin position="464"/>
        <end position="473"/>
    </location>
</feature>
<dbReference type="SMART" id="SM00180">
    <property type="entry name" value="EGF_Lam"/>
    <property type="match status" value="16"/>
</dbReference>
<dbReference type="PANTHER" id="PTHR10574">
    <property type="entry name" value="NETRIN/LAMININ-RELATED"/>
    <property type="match status" value="1"/>
</dbReference>
<dbReference type="SMART" id="SM00282">
    <property type="entry name" value="LamG"/>
    <property type="match status" value="4"/>
</dbReference>
<dbReference type="InterPro" id="IPR008211">
    <property type="entry name" value="Laminin_N"/>
</dbReference>
<feature type="domain" description="Laminin EGF-like" evidence="15">
    <location>
        <begin position="1059"/>
        <end position="1117"/>
    </location>
</feature>
<feature type="disulfide bond" evidence="11">
    <location>
        <begin position="1465"/>
        <end position="1477"/>
    </location>
</feature>
<sequence length="2478" mass="266532">CEILTLLLYVQPGLFPSILNLASNAEISTNATCGEPEAETYCKLVEHVPGSRRKHPQCRTCDSESADPRERHPITNAIDGTNAWWQSPSIKNGHQFHWVTITLDLKQVFQVAYVIVKAANSPRPGNWILERSVDGLHFQAWQYYAVSDAECLTRYNITPRTGLPTYRMDSEVICTSFYSRLLPLEHGEIHTSLINGRPSADDPAPELQEFTSARYIRLRLQRIRTLNADLMALSYQDPRVVDPIVTQRYYYSIKDISVGGMCICYGHAKSCPWDPVTKKLRCICEHNTCGENCRECCPGYHQEPWQPGTRSDGNTCEKCNCHNKTEECYYNVTVAAAKMSVNTHGHFVGGGVCLNCGQNTAGVNCESCADGFFRPSEVSPYEEEPCVQCACDSRGSLSQTCVRDDGDADPGKGLLPGHCLCRVGFEGPLCDRCAPGFHGFPTCAPCNCNLDGSLGRDPCGDCVCKANVMGPDCDRCKPGFYNLQGSNPEGCTECFCFGLSNVCDSAPWSWAKVTRSMQMLLSSNTKPSETSFVSSHFCRVAGLNLKLTSYGGFLNYSVSWGFLAERDDGGESFPSLFYIVIEGNGRSLRQAIPDELAGAPQQEQLVAMEIVPWNLVDDVSSRTVQQDELMSVLANVSGLWIRAYAKASAGAPLRLSSVALETADAAVNNRTAARSVELCECPWGYAGTSCEQCLPGFYRIDGVLFGGNCLQCECHGHASRCDADGRCAGCEHNTGGPHCDQCLPGFYGNALAGTPEDCKRCGCPLTAEENNFSPTCHLDGEEVVCDQCQQGYGGPRCERCADGYYGEPGVPGRGCAPCDCNGNVDPAETGNCDPHSGECLKCVGHTAGGHCERCRNGFFGDAIAAKNCTPCGCHELGSASSDCDENTGRCACRPDVAGEKCDACDVGHYGLPSGKGCVPCNCSRAGALSRECSEEGACECARGVAGDKCDRCARGHYGTVTANCTECDCEHTHGNCHPTTGECACPPHTRGEKCEACEDGHWGHDLETGCKPCDCSTVGSLDSRCHPTGGQCQCGPRFSGLRCERCALGFSVFPECTACICSIQGTREEFCDEGRTLCGCDQSGVCVCKENVGGPQCERCERGTFGLAADHSDGCGPCFCSGVSSECQELEGLLRVPVSKSTKHAKSLWGTVLIDDVWVGDDTVPSIIPNRDSPPSGDLYWAAPPAVQRNKLLSYGGKLRYTSSAAAPRGLGAGIAEPPLILIQGGQLSKELLYLDAAAPEDGREVMAEVLMTEHKWKHFASRQEVNRAEFMSVLSNVELVLIKASGGRTISNVSLETAVEEADAAAGGERARFIEKCLCPPGYEGLSCQNCAAGHRREVAPPQPTGAERSRVHTCVPCQCNNHSTSCDVDTGSCQDCQHNTTGAHCHVCAPGYYGKVEGSIHDCSLCACPPGNTQSFSATCVLGGAAGFYCDACELGYEGPHCDRCSAGHYGDPLRVDGRCRPCQCSEEGSSSPNCHALTGQCECRAGVGGRRCTECQEGHALQDGRSCDDGCVTLLLDTSAHLELSVQQPVNLSASVLVPHGYLRSALDDIAKFRVRHAYVIFQINTLGIYHTCITDALKDARGLVSALELQLQDAKEQLLAAQAQNNHTFQLVDRISSQLDHLSVRPPNILFTAKESSAGRVVVSAAVFGSESCQFRPHLLDVEANAERLLGRLGPLRALGEHLSHNLSHIQLLIQQTRLQAASVKVAVSAQRDCVRSYRPPASSGNSNSVTVTVRSDEPTNLLFYLGSNSSKDFMALEMHDGKVSFLWDVGSGHARLEYPDTRIDNNKWHRIEARRFGRRGSLMVQELHSDPRPPAKALSPGSSSVLEVQDSTLVFVGGISDHIVKSEAVQATRFSGCVAQASLNGKAIGLWNYAERWGTCRGCPFRCSVDEASFQFDGTAFSVVETAVSPSATHIIMQFRTASPGGLLLYLTSNTTKDFLSIELMEGRVRLTFELGSGVFTLTTSKAYNTGSWYTLVVQRKKRKGLTVTSAADPSDPEHLEGESPGGASDLNRANRDPIYIGGLPQAARVAHSCAQRPPHWTAVRFRFALQPVHSVTVLSGGFLQLPPLLLDQQAEVMATFSTHWGDGLILLGFEEAGGRQRRQVLPVSERTRVPLCCRACARPSCPGVQSCSSVFSLLLFVRTFAPSGLLFYLGAPIQGDYATLQLHGGQLFFTCDLGRNAATATVRRPIDDGQWHSVKADFGKKLVTLTVDDLSSGPVLAKGKTSTLDVEGKVYLGGLPPDYKARNVGNVTHSIAGCLRDAVLNDEPLDMDRPVSSLATAGCFAAVQQGSFLDGTGFGAFAKEGYKVGLDITVALEFRTTAPVGIILSVSGDKSDAIGLELVNGQVVFHVDNGAGRFSAYDPGAPGNVCDGHWHTVSAVKNRRGLSLAVDGKMVRRANPHPRASSADTKSPIYVGGLPSGLKTSCLTVETPFRGCMRNLRLTRGPQIRNLDFSKAFQLHGVIPHSCPAPVE</sequence>
<evidence type="ECO:0000256" key="9">
    <source>
        <dbReference type="ARBA" id="ARBA00023292"/>
    </source>
</evidence>
<evidence type="ECO:0000256" key="3">
    <source>
        <dbReference type="ARBA" id="ARBA00022530"/>
    </source>
</evidence>
<feature type="domain" description="Laminin EGF-like" evidence="15">
    <location>
        <begin position="389"/>
        <end position="445"/>
    </location>
</feature>
<proteinExistence type="predicted"/>
<feature type="disulfide bond" evidence="11">
    <location>
        <begin position="730"/>
        <end position="739"/>
    </location>
</feature>
<keyword evidence="6" id="KW-0084">Basement membrane</keyword>
<dbReference type="GeneTree" id="ENSGT00940000157124"/>
<dbReference type="Pfam" id="PF06009">
    <property type="entry name" value="Laminin_II"/>
    <property type="match status" value="1"/>
</dbReference>
<feature type="disulfide bond" evidence="11">
    <location>
        <begin position="1467"/>
        <end position="1484"/>
    </location>
</feature>
<dbReference type="InterPro" id="IPR001791">
    <property type="entry name" value="Laminin_G"/>
</dbReference>
<evidence type="ECO:0000256" key="10">
    <source>
        <dbReference type="ARBA" id="ARBA00082020"/>
    </source>
</evidence>
<feature type="domain" description="Laminin IV type A" evidence="16">
    <location>
        <begin position="1128"/>
        <end position="1317"/>
    </location>
</feature>
<dbReference type="InterPro" id="IPR000742">
    <property type="entry name" value="EGF"/>
</dbReference>
<dbReference type="InterPro" id="IPR050440">
    <property type="entry name" value="Laminin/Netrin_ECM"/>
</dbReference>
<feature type="disulfide bond" evidence="11">
    <location>
        <begin position="389"/>
        <end position="401"/>
    </location>
</feature>
<dbReference type="SUPFAM" id="SSF49899">
    <property type="entry name" value="Concanavalin A-like lectins/glucanases"/>
    <property type="match status" value="4"/>
</dbReference>
<reference evidence="18" key="3">
    <citation type="submission" date="2025-09" db="UniProtKB">
        <authorList>
            <consortium name="Ensembl"/>
        </authorList>
    </citation>
    <scope>IDENTIFICATION</scope>
</reference>
<feature type="disulfide bond" evidence="11">
    <location>
        <begin position="892"/>
        <end position="901"/>
    </location>
</feature>
<feature type="domain" description="Laminin N-terminal" evidence="17">
    <location>
        <begin position="10"/>
        <end position="261"/>
    </location>
</feature>
<dbReference type="GO" id="GO:0043256">
    <property type="term" value="C:laminin complex"/>
    <property type="evidence" value="ECO:0007669"/>
    <property type="project" value="UniProtKB-ARBA"/>
</dbReference>
<dbReference type="GO" id="GO:0035239">
    <property type="term" value="P:tube morphogenesis"/>
    <property type="evidence" value="ECO:0007669"/>
    <property type="project" value="UniProtKB-ARBA"/>
</dbReference>
<feature type="disulfide bond" evidence="11">
    <location>
        <begin position="842"/>
        <end position="851"/>
    </location>
</feature>
<dbReference type="Pfam" id="PF00054">
    <property type="entry name" value="Laminin_G_1"/>
    <property type="match status" value="3"/>
</dbReference>
<reference evidence="18" key="2">
    <citation type="submission" date="2025-08" db="UniProtKB">
        <authorList>
            <consortium name="Ensembl"/>
        </authorList>
    </citation>
    <scope>IDENTIFICATION</scope>
</reference>
<dbReference type="SUPFAM" id="SSF57196">
    <property type="entry name" value="EGF/Laminin"/>
    <property type="match status" value="11"/>
</dbReference>
<dbReference type="PRINTS" id="PR00011">
    <property type="entry name" value="EGFLAMININ"/>
</dbReference>
<dbReference type="PROSITE" id="PS00022">
    <property type="entry name" value="EGF_1"/>
    <property type="match status" value="1"/>
</dbReference>
<feature type="domain" description="Laminin EGF-like" evidence="15">
    <location>
        <begin position="1408"/>
        <end position="1464"/>
    </location>
</feature>
<evidence type="ECO:0000259" key="15">
    <source>
        <dbReference type="PROSITE" id="PS50027"/>
    </source>
</evidence>
<feature type="domain" description="Laminin EGF-like" evidence="15">
    <location>
        <begin position="761"/>
        <end position="817"/>
    </location>
</feature>
<feature type="domain" description="Laminin EGF-like" evidence="15">
    <location>
        <begin position="1013"/>
        <end position="1058"/>
    </location>
</feature>
<dbReference type="GO" id="GO:0009887">
    <property type="term" value="P:animal organ morphogenesis"/>
    <property type="evidence" value="ECO:0007669"/>
    <property type="project" value="TreeGrafter"/>
</dbReference>
<name>A0A8C9T9J0_SCLFO</name>
<evidence type="ECO:0000256" key="6">
    <source>
        <dbReference type="ARBA" id="ARBA00022869"/>
    </source>
</evidence>
<dbReference type="InterPro" id="IPR000034">
    <property type="entry name" value="Laminin_IV"/>
</dbReference>
<dbReference type="Gene3D" id="2.60.120.260">
    <property type="entry name" value="Galactose-binding domain-like"/>
    <property type="match status" value="1"/>
</dbReference>
<dbReference type="InterPro" id="IPR056863">
    <property type="entry name" value="LMN_ATRN_NET-like_EGF"/>
</dbReference>
<feature type="disulfide bond" evidence="11">
    <location>
        <begin position="421"/>
        <end position="430"/>
    </location>
</feature>
<feature type="region of interest" description="Disordered" evidence="13">
    <location>
        <begin position="1992"/>
        <end position="2018"/>
    </location>
</feature>
<keyword evidence="5" id="KW-0677">Repeat</keyword>
<feature type="disulfide bond" evidence="11">
    <location>
        <begin position="873"/>
        <end position="890"/>
    </location>
</feature>
<feature type="domain" description="Laminin EGF-like" evidence="15">
    <location>
        <begin position="712"/>
        <end position="760"/>
    </location>
</feature>
<reference evidence="18 19" key="1">
    <citation type="submission" date="2019-04" db="EMBL/GenBank/DDBJ databases">
        <authorList>
            <consortium name="Wellcome Sanger Institute Data Sharing"/>
        </authorList>
    </citation>
    <scope>NUCLEOTIDE SEQUENCE [LARGE SCALE GENOMIC DNA]</scope>
</reference>
<feature type="domain" description="Laminin EGF-like" evidence="15">
    <location>
        <begin position="446"/>
        <end position="493"/>
    </location>
</feature>
<evidence type="ECO:0000256" key="5">
    <source>
        <dbReference type="ARBA" id="ARBA00022737"/>
    </source>
</evidence>
<evidence type="ECO:0000256" key="1">
    <source>
        <dbReference type="ARBA" id="ARBA00004302"/>
    </source>
</evidence>
<dbReference type="Proteomes" id="UP000694397">
    <property type="component" value="Chromosome 19"/>
</dbReference>
<dbReference type="GO" id="GO:0007155">
    <property type="term" value="P:cell adhesion"/>
    <property type="evidence" value="ECO:0007669"/>
    <property type="project" value="InterPro"/>
</dbReference>
<evidence type="ECO:0000256" key="2">
    <source>
        <dbReference type="ARBA" id="ARBA00022525"/>
    </source>
</evidence>
<dbReference type="Pfam" id="PF24973">
    <property type="entry name" value="EGF_LMN_ATRN"/>
    <property type="match status" value="2"/>
</dbReference>
<dbReference type="CDD" id="cd00110">
    <property type="entry name" value="LamG"/>
    <property type="match status" value="4"/>
</dbReference>
<dbReference type="FunFam" id="2.10.25.10:FF:000082">
    <property type="entry name" value="Laminin subunit alpha 1"/>
    <property type="match status" value="2"/>
</dbReference>
<feature type="domain" description="Laminin G" evidence="14">
    <location>
        <begin position="1709"/>
        <end position="1888"/>
    </location>
</feature>
<feature type="domain" description="Laminin EGF-like" evidence="15">
    <location>
        <begin position="920"/>
        <end position="966"/>
    </location>
</feature>
<feature type="domain" description="Laminin G" evidence="14">
    <location>
        <begin position="1896"/>
        <end position="2122"/>
    </location>
</feature>